<proteinExistence type="predicted"/>
<gene>
    <name evidence="1" type="ORF">BpHYR1_019941</name>
</gene>
<evidence type="ECO:0000313" key="1">
    <source>
        <dbReference type="EMBL" id="RNA42484.1"/>
    </source>
</evidence>
<comment type="caution">
    <text evidence="1">The sequence shown here is derived from an EMBL/GenBank/DDBJ whole genome shotgun (WGS) entry which is preliminary data.</text>
</comment>
<organism evidence="1 2">
    <name type="scientific">Brachionus plicatilis</name>
    <name type="common">Marine rotifer</name>
    <name type="synonym">Brachionus muelleri</name>
    <dbReference type="NCBI Taxonomy" id="10195"/>
    <lineage>
        <taxon>Eukaryota</taxon>
        <taxon>Metazoa</taxon>
        <taxon>Spiralia</taxon>
        <taxon>Gnathifera</taxon>
        <taxon>Rotifera</taxon>
        <taxon>Eurotatoria</taxon>
        <taxon>Monogononta</taxon>
        <taxon>Pseudotrocha</taxon>
        <taxon>Ploima</taxon>
        <taxon>Brachionidae</taxon>
        <taxon>Brachionus</taxon>
    </lineage>
</organism>
<keyword evidence="2" id="KW-1185">Reference proteome</keyword>
<evidence type="ECO:0000313" key="2">
    <source>
        <dbReference type="Proteomes" id="UP000276133"/>
    </source>
</evidence>
<sequence length="68" mass="7419">MGNIKNGAQHSEKHITIQNVASGSMCLSLIVWSALDTKASVLELFPDDKILVLFTSFTEVCTFCISTL</sequence>
<reference evidence="1 2" key="1">
    <citation type="journal article" date="2018" name="Sci. Rep.">
        <title>Genomic signatures of local adaptation to the degree of environmental predictability in rotifers.</title>
        <authorList>
            <person name="Franch-Gras L."/>
            <person name="Hahn C."/>
            <person name="Garcia-Roger E.M."/>
            <person name="Carmona M.J."/>
            <person name="Serra M."/>
            <person name="Gomez A."/>
        </authorList>
    </citation>
    <scope>NUCLEOTIDE SEQUENCE [LARGE SCALE GENOMIC DNA]</scope>
    <source>
        <strain evidence="1">HYR1</strain>
    </source>
</reference>
<name>A0A3M7T373_BRAPC</name>
<dbReference type="EMBL" id="REGN01000362">
    <property type="protein sequence ID" value="RNA42484.1"/>
    <property type="molecule type" value="Genomic_DNA"/>
</dbReference>
<protein>
    <submittedName>
        <fullName evidence="1">Uncharacterized protein</fullName>
    </submittedName>
</protein>
<dbReference type="Proteomes" id="UP000276133">
    <property type="component" value="Unassembled WGS sequence"/>
</dbReference>
<accession>A0A3M7T373</accession>
<dbReference type="AlphaFoldDB" id="A0A3M7T373"/>